<accession>A0AAD5LIQ9</accession>
<dbReference type="GO" id="GO:0030729">
    <property type="term" value="F:acetoacetate-CoA ligase activity"/>
    <property type="evidence" value="ECO:0007669"/>
    <property type="project" value="InterPro"/>
</dbReference>
<evidence type="ECO:0000259" key="5">
    <source>
        <dbReference type="Pfam" id="PF00501"/>
    </source>
</evidence>
<protein>
    <recommendedName>
        <fullName evidence="9">Acetoacetate-CoA ligase</fullName>
    </recommendedName>
</protein>
<feature type="domain" description="Acetyl-coenzyme A synthetase N-terminal" evidence="6">
    <location>
        <begin position="81"/>
        <end position="136"/>
    </location>
</feature>
<evidence type="ECO:0000256" key="1">
    <source>
        <dbReference type="ARBA" id="ARBA00006432"/>
    </source>
</evidence>
<name>A0AAD5LIQ9_PYTIN</name>
<dbReference type="InterPro" id="IPR020845">
    <property type="entry name" value="AMP-binding_CS"/>
</dbReference>
<comment type="similarity">
    <text evidence="1">Belongs to the ATP-dependent AMP-binding enzyme family.</text>
</comment>
<organism evidence="7 8">
    <name type="scientific">Pythium insidiosum</name>
    <name type="common">Pythiosis disease agent</name>
    <dbReference type="NCBI Taxonomy" id="114742"/>
    <lineage>
        <taxon>Eukaryota</taxon>
        <taxon>Sar</taxon>
        <taxon>Stramenopiles</taxon>
        <taxon>Oomycota</taxon>
        <taxon>Peronosporomycetes</taxon>
        <taxon>Pythiales</taxon>
        <taxon>Pythiaceae</taxon>
        <taxon>Pythium</taxon>
    </lineage>
</organism>
<dbReference type="PANTHER" id="PTHR42921:SF1">
    <property type="entry name" value="ACETOACETYL-COA SYNTHETASE"/>
    <property type="match status" value="1"/>
</dbReference>
<dbReference type="InterPro" id="IPR032387">
    <property type="entry name" value="ACAS_N"/>
</dbReference>
<evidence type="ECO:0000256" key="3">
    <source>
        <dbReference type="ARBA" id="ARBA00022741"/>
    </source>
</evidence>
<feature type="domain" description="AMP-dependent synthetase/ligase" evidence="5">
    <location>
        <begin position="139"/>
        <end position="513"/>
    </location>
</feature>
<evidence type="ECO:0000259" key="6">
    <source>
        <dbReference type="Pfam" id="PF16177"/>
    </source>
</evidence>
<keyword evidence="3" id="KW-0547">Nucleotide-binding</keyword>
<dbReference type="InterPro" id="IPR000873">
    <property type="entry name" value="AMP-dep_synth/lig_dom"/>
</dbReference>
<dbReference type="PROSITE" id="PS00455">
    <property type="entry name" value="AMP_BINDING"/>
    <property type="match status" value="1"/>
</dbReference>
<gene>
    <name evidence="7" type="ORF">P43SY_006116</name>
</gene>
<dbReference type="AlphaFoldDB" id="A0AAD5LIQ9"/>
<dbReference type="EMBL" id="JAKCXM010000158">
    <property type="protein sequence ID" value="KAJ0400276.1"/>
    <property type="molecule type" value="Genomic_DNA"/>
</dbReference>
<dbReference type="GO" id="GO:0006629">
    <property type="term" value="P:lipid metabolic process"/>
    <property type="evidence" value="ECO:0007669"/>
    <property type="project" value="InterPro"/>
</dbReference>
<reference evidence="7" key="1">
    <citation type="submission" date="2021-12" db="EMBL/GenBank/DDBJ databases">
        <title>Prjna785345.</title>
        <authorList>
            <person name="Rujirawat T."/>
            <person name="Krajaejun T."/>
        </authorList>
    </citation>
    <scope>NUCLEOTIDE SEQUENCE</scope>
    <source>
        <strain evidence="7">Pi057C3</strain>
    </source>
</reference>
<dbReference type="InterPro" id="IPR005914">
    <property type="entry name" value="Acac_CoA_synth"/>
</dbReference>
<evidence type="ECO:0008006" key="9">
    <source>
        <dbReference type="Google" id="ProtNLM"/>
    </source>
</evidence>
<dbReference type="Gene3D" id="3.30.300.30">
    <property type="match status" value="1"/>
</dbReference>
<evidence type="ECO:0000313" key="7">
    <source>
        <dbReference type="EMBL" id="KAJ0400276.1"/>
    </source>
</evidence>
<dbReference type="Pfam" id="PF16177">
    <property type="entry name" value="ACAS_N"/>
    <property type="match status" value="1"/>
</dbReference>
<dbReference type="PANTHER" id="PTHR42921">
    <property type="entry name" value="ACETOACETYL-COA SYNTHETASE"/>
    <property type="match status" value="1"/>
</dbReference>
<proteinExistence type="inferred from homology"/>
<keyword evidence="8" id="KW-1185">Reference proteome</keyword>
<dbReference type="InterPro" id="IPR045851">
    <property type="entry name" value="AMP-bd_C_sf"/>
</dbReference>
<keyword evidence="2" id="KW-0436">Ligase</keyword>
<dbReference type="Proteomes" id="UP001209570">
    <property type="component" value="Unassembled WGS sequence"/>
</dbReference>
<keyword evidence="4" id="KW-0067">ATP-binding</keyword>
<dbReference type="InterPro" id="IPR042099">
    <property type="entry name" value="ANL_N_sf"/>
</dbReference>
<evidence type="ECO:0000256" key="4">
    <source>
        <dbReference type="ARBA" id="ARBA00022840"/>
    </source>
</evidence>
<sequence>MPIGPQTLHDELLHSGATMDPTDTATLSPSRAGSKRLFTTLHDADHKTLWRPSQTLLDTSHWTRFTKFVNEHYGTALQEPQELWQWSVDHVEKFWDACWKYTGIVSSRPYRQVIDDVTKMPGAKFFVDSRLNFAENLLRFRDDHPAIIFKGETSNQEVTISYKQLYARVARLAHRLGEMGVTAGDRVVGYLPNIPEAIIAMLAATSLGAIWSSCSPDFGSQGVLDRFAQITPKVVFATDGYFYKGNRVDTMPQLKEIVDKLPSVEKVIIVRYSIHLSHDLDLSKVRNAIYLDRFLNSGVSSPNEATIKFAQLPFDHPVYVMYSSGTTGLPKCLVQGPGVLINHLKEHMLHLNVTRKDRVFYYTTTGALGVGATVVIFDGNPLYPNAGALWEFAQNAGVTVFGTSARYLAAVMDSGCHPGKEFDLSKLRTIASTGSPASTNIFKFVYSSIKSDVQFASISGGTDLNGCFALGCSNLPVHDGELQIRGLGLDVHIFDDNGKDLKEQQGELVCLKPFPSMPLYFWNDNDGSKYHSAYFDVFPNVWRHGDFAEVTEHNGVIIYGRSDATLNPGGVRIGTADIYKITEKIAGLADSLVVGQSVVLKDGTPDVRILLFVVMAEGVECTPELQKRICRLIREQASPRHVPAMVIACPDIPYTISGKKVELTVKRIIDGQKVGNSSALRNPECLAWFHECARSLTGSS</sequence>
<evidence type="ECO:0000313" key="8">
    <source>
        <dbReference type="Proteomes" id="UP001209570"/>
    </source>
</evidence>
<dbReference type="Pfam" id="PF00501">
    <property type="entry name" value="AMP-binding"/>
    <property type="match status" value="1"/>
</dbReference>
<dbReference type="Gene3D" id="3.40.50.12780">
    <property type="entry name" value="N-terminal domain of ligase-like"/>
    <property type="match status" value="1"/>
</dbReference>
<dbReference type="NCBIfam" id="NF002937">
    <property type="entry name" value="PRK03584.1"/>
    <property type="match status" value="1"/>
</dbReference>
<comment type="caution">
    <text evidence="7">The sequence shown here is derived from an EMBL/GenBank/DDBJ whole genome shotgun (WGS) entry which is preliminary data.</text>
</comment>
<evidence type="ECO:0000256" key="2">
    <source>
        <dbReference type="ARBA" id="ARBA00022598"/>
    </source>
</evidence>
<dbReference type="SUPFAM" id="SSF56801">
    <property type="entry name" value="Acetyl-CoA synthetase-like"/>
    <property type="match status" value="1"/>
</dbReference>
<dbReference type="GO" id="GO:0005524">
    <property type="term" value="F:ATP binding"/>
    <property type="evidence" value="ECO:0007669"/>
    <property type="project" value="UniProtKB-KW"/>
</dbReference>
<dbReference type="NCBIfam" id="TIGR01217">
    <property type="entry name" value="ac_ac_CoA_syn"/>
    <property type="match status" value="1"/>
</dbReference>